<organism evidence="1 2">
    <name type="scientific">Spirosoma foliorum</name>
    <dbReference type="NCBI Taxonomy" id="2710596"/>
    <lineage>
        <taxon>Bacteria</taxon>
        <taxon>Pseudomonadati</taxon>
        <taxon>Bacteroidota</taxon>
        <taxon>Cytophagia</taxon>
        <taxon>Cytophagales</taxon>
        <taxon>Cytophagaceae</taxon>
        <taxon>Spirosoma</taxon>
    </lineage>
</organism>
<evidence type="ECO:0000313" key="2">
    <source>
        <dbReference type="Proteomes" id="UP000515369"/>
    </source>
</evidence>
<dbReference type="Proteomes" id="UP000515369">
    <property type="component" value="Chromosome"/>
</dbReference>
<proteinExistence type="predicted"/>
<keyword evidence="2" id="KW-1185">Reference proteome</keyword>
<name>A0A7G5H2N3_9BACT</name>
<protein>
    <submittedName>
        <fullName evidence="1">Uncharacterized protein</fullName>
    </submittedName>
</protein>
<gene>
    <name evidence="1" type="ORF">H3H32_11020</name>
</gene>
<accession>A0A7G5H2N3</accession>
<dbReference type="EMBL" id="CP059732">
    <property type="protein sequence ID" value="QMW05375.1"/>
    <property type="molecule type" value="Genomic_DNA"/>
</dbReference>
<dbReference type="RefSeq" id="WP_182462721.1">
    <property type="nucleotide sequence ID" value="NZ_CP059732.1"/>
</dbReference>
<dbReference type="AlphaFoldDB" id="A0A7G5H2N3"/>
<sequence>MTTTPLRVTARGTPYTIQDLEAWNTYLAGVTTPEGLKKARMMLLTGWEGMASQIPFFPGSDEAREAWKALNFRAYKLGFRWDGIFKRYAPI</sequence>
<evidence type="ECO:0000313" key="1">
    <source>
        <dbReference type="EMBL" id="QMW05375.1"/>
    </source>
</evidence>
<reference evidence="1 2" key="1">
    <citation type="submission" date="2020-07" db="EMBL/GenBank/DDBJ databases">
        <title>Spirosoma foliorum sp. nov., isolated from the leaves on the Nejang mountain Korea, Republic of.</title>
        <authorList>
            <person name="Ho H."/>
            <person name="Lee Y.-J."/>
            <person name="Nurcahyanto D.-A."/>
            <person name="Kim S.-G."/>
        </authorList>
    </citation>
    <scope>NUCLEOTIDE SEQUENCE [LARGE SCALE GENOMIC DNA]</scope>
    <source>
        <strain evidence="1 2">PL0136</strain>
    </source>
</reference>
<dbReference type="KEGG" id="sfol:H3H32_11020"/>